<accession>C0CJH4</accession>
<keyword evidence="2" id="KW-1185">Reference proteome</keyword>
<dbReference type="InterPro" id="IPR022516">
    <property type="entry name" value="CHP03798_Ocin"/>
</dbReference>
<dbReference type="NCBIfam" id="TIGR03949">
    <property type="entry name" value="bact_IIb_cerein"/>
    <property type="match status" value="1"/>
</dbReference>
<dbReference type="RefSeq" id="WP_005946674.1">
    <property type="nucleotide sequence ID" value="NZ_CP136423.1"/>
</dbReference>
<gene>
    <name evidence="1" type="ORF">RUMHYD_00972</name>
</gene>
<dbReference type="HOGENOM" id="CLU_2271944_0_0_9"/>
<reference evidence="1 2" key="1">
    <citation type="submission" date="2009-01" db="EMBL/GenBank/DDBJ databases">
        <authorList>
            <person name="Fulton L."/>
            <person name="Clifton S."/>
            <person name="Fulton B."/>
            <person name="Xu J."/>
            <person name="Minx P."/>
            <person name="Pepin K.H."/>
            <person name="Johnson M."/>
            <person name="Bhonagiri V."/>
            <person name="Nash W.E."/>
            <person name="Mardis E.R."/>
            <person name="Wilson R.K."/>
        </authorList>
    </citation>
    <scope>NUCLEOTIDE SEQUENCE [LARGE SCALE GENOMIC DNA]</scope>
    <source>
        <strain evidence="2">DSM 10507 / JCM 14656 / S5a33</strain>
    </source>
</reference>
<name>C0CJH4_BLAHS</name>
<comment type="caution">
    <text evidence="1">The sequence shown here is derived from an EMBL/GenBank/DDBJ whole genome shotgun (WGS) entry which is preliminary data.</text>
</comment>
<dbReference type="GeneID" id="86820120"/>
<evidence type="ECO:0000313" key="2">
    <source>
        <dbReference type="Proteomes" id="UP000003100"/>
    </source>
</evidence>
<proteinExistence type="predicted"/>
<dbReference type="NCBIfam" id="TIGR03798">
    <property type="entry name" value="leader_Nif11"/>
    <property type="match status" value="1"/>
</dbReference>
<dbReference type="Proteomes" id="UP000003100">
    <property type="component" value="Unassembled WGS sequence"/>
</dbReference>
<reference evidence="1 2" key="2">
    <citation type="submission" date="2009-02" db="EMBL/GenBank/DDBJ databases">
        <title>Draft genome sequence of Blautia hydrogenotrophica DSM 10507 (Ruminococcus hydrogenotrophicus DSM 10507).</title>
        <authorList>
            <person name="Sudarsanam P."/>
            <person name="Ley R."/>
            <person name="Guruge J."/>
            <person name="Turnbaugh P.J."/>
            <person name="Mahowald M."/>
            <person name="Liep D."/>
            <person name="Gordon J."/>
        </authorList>
    </citation>
    <scope>NUCLEOTIDE SEQUENCE [LARGE SCALE GENOMIC DNA]</scope>
    <source>
        <strain evidence="2">DSM 10507 / JCM 14656 / S5a33</strain>
    </source>
</reference>
<protein>
    <recommendedName>
        <fullName evidence="3">Nif11 domain-containing protein</fullName>
    </recommendedName>
</protein>
<organism evidence="1 2">
    <name type="scientific">Blautia hydrogenotrophica (strain DSM 10507 / JCM 14656 / S5a33)</name>
    <name type="common">Ruminococcus hydrogenotrophicus</name>
    <dbReference type="NCBI Taxonomy" id="476272"/>
    <lineage>
        <taxon>Bacteria</taxon>
        <taxon>Bacillati</taxon>
        <taxon>Bacillota</taxon>
        <taxon>Clostridia</taxon>
        <taxon>Lachnospirales</taxon>
        <taxon>Lachnospiraceae</taxon>
        <taxon>Blautia</taxon>
    </lineage>
</organism>
<dbReference type="PATRIC" id="fig|476272.21.peg.2318"/>
<dbReference type="InterPro" id="IPR023991">
    <property type="entry name" value="Bacteriocin_IIb_lactobn/cerein"/>
</dbReference>
<dbReference type="AlphaFoldDB" id="C0CJH4"/>
<dbReference type="EMBL" id="ACBZ01000043">
    <property type="protein sequence ID" value="EEG50084.1"/>
    <property type="molecule type" value="Genomic_DNA"/>
</dbReference>
<evidence type="ECO:0008006" key="3">
    <source>
        <dbReference type="Google" id="ProtNLM"/>
    </source>
</evidence>
<sequence length="103" mass="10994">MNEALIKEIFSDEAFLKSLSEMETAEEVQAALKEKGLDLSIDDILKIQKTLTSQENGELSEDEMENVAGGFAITAGIVSAIAGVIGATASGGTFVHTFTRGRW</sequence>
<evidence type="ECO:0000313" key="1">
    <source>
        <dbReference type="EMBL" id="EEG50084.1"/>
    </source>
</evidence>